<feature type="compositionally biased region" description="Basic and acidic residues" evidence="3">
    <location>
        <begin position="725"/>
        <end position="738"/>
    </location>
</feature>
<feature type="region of interest" description="Disordered" evidence="3">
    <location>
        <begin position="788"/>
        <end position="842"/>
    </location>
</feature>
<feature type="compositionally biased region" description="Polar residues" evidence="3">
    <location>
        <begin position="676"/>
        <end position="685"/>
    </location>
</feature>
<dbReference type="InterPro" id="IPR037213">
    <property type="entry name" value="Run_dom_sf"/>
</dbReference>
<dbReference type="CDD" id="cd17687">
    <property type="entry name" value="RUN_SGSM1_like"/>
    <property type="match status" value="1"/>
</dbReference>
<keyword evidence="1" id="KW-0343">GTPase activation</keyword>
<dbReference type="InterPro" id="IPR035969">
    <property type="entry name" value="Rab-GAP_TBC_sf"/>
</dbReference>
<sequence>MSEQNNSEKEYREKLLRMVKKEVKQIMEEAVTRKFVHEDSSSITSLCAAVDACLSHSLKRRALGLFKTNSTTALLQKLSKNCEEAAEIARMVAEIENIDPNKRSASSSDSTNKLRLKPEKRQSSSPSLNQQPNPRFLWIRLALFEKKLAKIVDHLVHNASKYYEKEALISDPVCGQIFASLLVGPCALDYSKMKTQDHFWTDPPADELVQRHRLSTGVPLNSGPSTPPSVRRPALQYKRDTRISTEDCCRVIPRGYVESLHQNSKSTLLYGKNNVLVQPKEHLEPMPGYLSLHQNPDGLIIKWTPNQLMNGCYSTSDSSSDSVTSQDKSIYFEYAMSVSVDDIVYLHCHQNPDTGGTIVLVGQDGVQHPPIHFPKGGHLLAFLSCLENGLLPHGQMDPPLWSQRGRGIKSPFPGKVFPKLRRKCRGSLRRHSKDGENGLEEDGEATDYVFRIITSLKPDSISPEMLDPKINLETFAWQQKESIKHLPHHSSSSTTSTSSSRSLADENSIDMGRFSLDSKDDKPPAGQSIQILCDTMKKQIISRAFYGWLAHCRHLRTVRTHLAGLVNSSIVSETYLTNASQGLTKEIWIHMHNDSRVTDSHEVYRLAYFGGVDPSIRKEVWPYLLGHYAFGSTESERQERNMSVQTSYETTMSEWLAVEAIVKQRDKEQMAANLAKLSSESTNSEIPLVGPKDANLSNDVFEDMSSTEYYENPEEDILEEPEEEEKSKTANDKEKENTETSNPTEENKEANTEEESRESLEEKQISRVRYLRHMQAIESQSILITNSSVEGGSPVLSSPREPPCEEEEKKVTSEPEQKEEVCEDAEANQLEPEATEPHSACISPASSGGGVYSNELLDMFSLNLHRIDKDVQRCDRNYWYFTLENLEKLRNVMCTYVWEHLEMGYVQGMCDLVAPLLVIFDDEMLSYSCFCEIMKRMVANFPHGGAMDAHFANMRSLIQILDAEMFDLMHQNGDYTHFYFCYRWFLLDFKRELLYDDVFIVWESIWAAKHVASNHFVLFIALALVEYYRDIILENNMDFTDIIKFFNEMAERHDAKAVLKIARDLVCQIQTLIDNNQNNQKDFVNKVPDMKLEPVTFEQHPNTATSYWKIKLFLKNLCTSDSLRDLQIHAALESWRRVSPSSIPDKPRRDTVAAFRLTTGYNCLATHLHRLGISTEPFCPLCDSGEVMERDHLL</sequence>
<proteinExistence type="inferred from homology"/>
<keyword evidence="7" id="KW-1185">Reference proteome</keyword>
<reference evidence="6 7" key="1">
    <citation type="journal article" date="2019" name="Sci. Rep.">
        <title>Orb-weaving spider Araneus ventricosus genome elucidates the spidroin gene catalogue.</title>
        <authorList>
            <person name="Kono N."/>
            <person name="Nakamura H."/>
            <person name="Ohtoshi R."/>
            <person name="Moran D.A.P."/>
            <person name="Shinohara A."/>
            <person name="Yoshida Y."/>
            <person name="Fujiwara M."/>
            <person name="Mori M."/>
            <person name="Tomita M."/>
            <person name="Arakawa K."/>
        </authorList>
    </citation>
    <scope>NUCLEOTIDE SEQUENCE [LARGE SCALE GENOMIC DNA]</scope>
</reference>
<dbReference type="GO" id="GO:0031410">
    <property type="term" value="C:cytoplasmic vesicle"/>
    <property type="evidence" value="ECO:0007669"/>
    <property type="project" value="UniProtKB-ARBA"/>
</dbReference>
<evidence type="ECO:0000256" key="3">
    <source>
        <dbReference type="SAM" id="MobiDB-lite"/>
    </source>
</evidence>
<feature type="domain" description="RUN" evidence="5">
    <location>
        <begin position="37"/>
        <end position="198"/>
    </location>
</feature>
<dbReference type="SMART" id="SM00164">
    <property type="entry name" value="TBC"/>
    <property type="match status" value="1"/>
</dbReference>
<dbReference type="InterPro" id="IPR021935">
    <property type="entry name" value="SGSM1/2_RBD"/>
</dbReference>
<dbReference type="PANTHER" id="PTHR22957:SF502">
    <property type="entry name" value="SMALL G PROTEIN SIGNALING MODULATOR 2-RELATED"/>
    <property type="match status" value="1"/>
</dbReference>
<dbReference type="Gene3D" id="1.10.8.270">
    <property type="entry name" value="putative rabgap domain of human tbc1 domain family member 14 like domains"/>
    <property type="match status" value="1"/>
</dbReference>
<dbReference type="PROSITE" id="PS50826">
    <property type="entry name" value="RUN"/>
    <property type="match status" value="1"/>
</dbReference>
<name>A0A4Y2GIT2_ARAVE</name>
<feature type="compositionally biased region" description="Low complexity" evidence="3">
    <location>
        <begin position="490"/>
        <end position="502"/>
    </location>
</feature>
<evidence type="ECO:0000259" key="4">
    <source>
        <dbReference type="PROSITE" id="PS50086"/>
    </source>
</evidence>
<dbReference type="AlphaFoldDB" id="A0A4Y2GIT2"/>
<dbReference type="Proteomes" id="UP000499080">
    <property type="component" value="Unassembled WGS sequence"/>
</dbReference>
<feature type="compositionally biased region" description="Acidic residues" evidence="3">
    <location>
        <begin position="711"/>
        <end position="724"/>
    </location>
</feature>
<dbReference type="FunFam" id="1.10.8.270:FF:000006">
    <property type="entry name" value="Small G protein signaling modulator 2"/>
    <property type="match status" value="1"/>
</dbReference>
<dbReference type="Gene3D" id="1.10.472.80">
    <property type="entry name" value="Ypt/Rab-GAP domain of gyp1p, domain 3"/>
    <property type="match status" value="1"/>
</dbReference>
<evidence type="ECO:0000313" key="6">
    <source>
        <dbReference type="EMBL" id="GBM53087.1"/>
    </source>
</evidence>
<dbReference type="SUPFAM" id="SSF140741">
    <property type="entry name" value="RUN domain-like"/>
    <property type="match status" value="1"/>
</dbReference>
<organism evidence="6 7">
    <name type="scientific">Araneus ventricosus</name>
    <name type="common">Orbweaver spider</name>
    <name type="synonym">Epeira ventricosa</name>
    <dbReference type="NCBI Taxonomy" id="182803"/>
    <lineage>
        <taxon>Eukaryota</taxon>
        <taxon>Metazoa</taxon>
        <taxon>Ecdysozoa</taxon>
        <taxon>Arthropoda</taxon>
        <taxon>Chelicerata</taxon>
        <taxon>Arachnida</taxon>
        <taxon>Araneae</taxon>
        <taxon>Araneomorphae</taxon>
        <taxon>Entelegynae</taxon>
        <taxon>Araneoidea</taxon>
        <taxon>Araneidae</taxon>
        <taxon>Araneus</taxon>
    </lineage>
</organism>
<dbReference type="Pfam" id="PF12068">
    <property type="entry name" value="PH_RBD"/>
    <property type="match status" value="1"/>
</dbReference>
<feature type="domain" description="Rab-GAP TBC" evidence="4">
    <location>
        <begin position="611"/>
        <end position="1009"/>
    </location>
</feature>
<comment type="similarity">
    <text evidence="2">Belongs to the RUTBC family.</text>
</comment>
<dbReference type="Pfam" id="PF02759">
    <property type="entry name" value="RUN"/>
    <property type="match status" value="1"/>
</dbReference>
<feature type="compositionally biased region" description="Polar residues" evidence="3">
    <location>
        <begin position="103"/>
        <end position="113"/>
    </location>
</feature>
<dbReference type="FunFam" id="1.10.472.80:FF:000004">
    <property type="entry name" value="Small G protein signaling modulator 1"/>
    <property type="match status" value="1"/>
</dbReference>
<evidence type="ECO:0000256" key="1">
    <source>
        <dbReference type="ARBA" id="ARBA00022468"/>
    </source>
</evidence>
<evidence type="ECO:0000313" key="7">
    <source>
        <dbReference type="Proteomes" id="UP000499080"/>
    </source>
</evidence>
<dbReference type="OrthoDB" id="10264062at2759"/>
<dbReference type="FunFam" id="2.30.29.230:FF:000008">
    <property type="entry name" value="Small G protein signaling modulator 2"/>
    <property type="match status" value="1"/>
</dbReference>
<dbReference type="InterPro" id="IPR004012">
    <property type="entry name" value="Run_dom"/>
</dbReference>
<dbReference type="CDD" id="cd15784">
    <property type="entry name" value="PH_RUTBC"/>
    <property type="match status" value="1"/>
</dbReference>
<feature type="compositionally biased region" description="Basic and acidic residues" evidence="3">
    <location>
        <begin position="807"/>
        <end position="820"/>
    </location>
</feature>
<feature type="region of interest" description="Disordered" evidence="3">
    <location>
        <begin position="483"/>
        <end position="504"/>
    </location>
</feature>
<feature type="region of interest" description="Disordered" evidence="3">
    <location>
        <begin position="675"/>
        <end position="761"/>
    </location>
</feature>
<evidence type="ECO:0000256" key="2">
    <source>
        <dbReference type="ARBA" id="ARBA00034124"/>
    </source>
</evidence>
<dbReference type="Gene3D" id="2.30.29.230">
    <property type="match status" value="1"/>
</dbReference>
<dbReference type="GO" id="GO:0005096">
    <property type="term" value="F:GTPase activator activity"/>
    <property type="evidence" value="ECO:0007669"/>
    <property type="project" value="UniProtKB-KW"/>
</dbReference>
<feature type="region of interest" description="Disordered" evidence="3">
    <location>
        <begin position="99"/>
        <end position="130"/>
    </location>
</feature>
<dbReference type="InterPro" id="IPR037745">
    <property type="entry name" value="SGSM1/2"/>
</dbReference>
<dbReference type="Pfam" id="PF00566">
    <property type="entry name" value="RabGAP-TBC"/>
    <property type="match status" value="1"/>
</dbReference>
<gene>
    <name evidence="6" type="primary">Sgsm1_1</name>
    <name evidence="6" type="ORF">AVEN_223980_1</name>
</gene>
<accession>A0A4Y2GIT2</accession>
<evidence type="ECO:0000259" key="5">
    <source>
        <dbReference type="PROSITE" id="PS50826"/>
    </source>
</evidence>
<dbReference type="SMART" id="SM00593">
    <property type="entry name" value="RUN"/>
    <property type="match status" value="1"/>
</dbReference>
<dbReference type="InterPro" id="IPR000195">
    <property type="entry name" value="Rab-GAP-TBC_dom"/>
</dbReference>
<dbReference type="Gene3D" id="1.20.58.900">
    <property type="match status" value="1"/>
</dbReference>
<comment type="caution">
    <text evidence="6">The sequence shown here is derived from an EMBL/GenBank/DDBJ whole genome shotgun (WGS) entry which is preliminary data.</text>
</comment>
<dbReference type="SUPFAM" id="SSF47923">
    <property type="entry name" value="Ypt/Rab-GAP domain of gyp1p"/>
    <property type="match status" value="2"/>
</dbReference>
<dbReference type="PROSITE" id="PS50086">
    <property type="entry name" value="TBC_RABGAP"/>
    <property type="match status" value="1"/>
</dbReference>
<dbReference type="EMBL" id="BGPR01001405">
    <property type="protein sequence ID" value="GBM53087.1"/>
    <property type="molecule type" value="Genomic_DNA"/>
</dbReference>
<protein>
    <submittedName>
        <fullName evidence="6">Small G protein signaling modulator 1</fullName>
    </submittedName>
</protein>
<dbReference type="PANTHER" id="PTHR22957">
    <property type="entry name" value="TBC1 DOMAIN FAMILY MEMBER GTPASE-ACTIVATING PROTEIN"/>
    <property type="match status" value="1"/>
</dbReference>